<sequence length="336" mass="39505">MELLQPSKSSYTKASDKAWFTYAQNGNEFQQGLLGLTDSYIAGSLCLQFPKDGPLKAKKIEVSITGTEYVRWTEQVLKPRFRDGRMCQEYETEEYKYEQKILDQSLILWKSEKESYEEITTMDLPFQIQLPKDLPPSMDLEIGKIYYQVKANFERKSNFWKLQGSHKSIKCMCLVTRYSPMPEPSPMQWIQWIDQEAWKRGLGYNISMNHDTFGPANPIIVNFAMKILKQGLKIKEVFVGLKEYREFRADNHNKSTRNYIQTVKMSGDQFSEVTDEWAHEFKINVLENEVNWTTSRHHIDVYHCIKIKIKFGLLGPKNVNIKREIKIENISDVKYY</sequence>
<feature type="domain" description="Arrestin C-terminal-like" evidence="2">
    <location>
        <begin position="198"/>
        <end position="327"/>
    </location>
</feature>
<dbReference type="Pfam" id="PF02752">
    <property type="entry name" value="Arrestin_C"/>
    <property type="match status" value="1"/>
</dbReference>
<organism evidence="3 4">
    <name type="scientific">Acaulospora morrowiae</name>
    <dbReference type="NCBI Taxonomy" id="94023"/>
    <lineage>
        <taxon>Eukaryota</taxon>
        <taxon>Fungi</taxon>
        <taxon>Fungi incertae sedis</taxon>
        <taxon>Mucoromycota</taxon>
        <taxon>Glomeromycotina</taxon>
        <taxon>Glomeromycetes</taxon>
        <taxon>Diversisporales</taxon>
        <taxon>Acaulosporaceae</taxon>
        <taxon>Acaulospora</taxon>
    </lineage>
</organism>
<name>A0A9N9GGI8_9GLOM</name>
<dbReference type="EMBL" id="CAJVPV010006691">
    <property type="protein sequence ID" value="CAG8608805.1"/>
    <property type="molecule type" value="Genomic_DNA"/>
</dbReference>
<feature type="domain" description="Arrestin-like N-terminal" evidence="1">
    <location>
        <begin position="41"/>
        <end position="159"/>
    </location>
</feature>
<dbReference type="GO" id="GO:0005886">
    <property type="term" value="C:plasma membrane"/>
    <property type="evidence" value="ECO:0007669"/>
    <property type="project" value="TreeGrafter"/>
</dbReference>
<proteinExistence type="predicted"/>
<dbReference type="PANTHER" id="PTHR11188:SF17">
    <property type="entry name" value="FI21816P1"/>
    <property type="match status" value="1"/>
</dbReference>
<dbReference type="GO" id="GO:0070086">
    <property type="term" value="P:ubiquitin-dependent endocytosis"/>
    <property type="evidence" value="ECO:0007669"/>
    <property type="project" value="TreeGrafter"/>
</dbReference>
<dbReference type="PANTHER" id="PTHR11188">
    <property type="entry name" value="ARRESTIN DOMAIN CONTAINING PROTEIN"/>
    <property type="match status" value="1"/>
</dbReference>
<evidence type="ECO:0000259" key="2">
    <source>
        <dbReference type="Pfam" id="PF02752"/>
    </source>
</evidence>
<dbReference type="OrthoDB" id="2333384at2759"/>
<dbReference type="InterPro" id="IPR014756">
    <property type="entry name" value="Ig_E-set"/>
</dbReference>
<dbReference type="SUPFAM" id="SSF81296">
    <property type="entry name" value="E set domains"/>
    <property type="match status" value="1"/>
</dbReference>
<dbReference type="GO" id="GO:0030674">
    <property type="term" value="F:protein-macromolecule adaptor activity"/>
    <property type="evidence" value="ECO:0007669"/>
    <property type="project" value="TreeGrafter"/>
</dbReference>
<gene>
    <name evidence="3" type="ORF">AMORRO_LOCUS8122</name>
</gene>
<dbReference type="InterPro" id="IPR011021">
    <property type="entry name" value="Arrestin-like_N"/>
</dbReference>
<evidence type="ECO:0000259" key="1">
    <source>
        <dbReference type="Pfam" id="PF00339"/>
    </source>
</evidence>
<dbReference type="AlphaFoldDB" id="A0A9N9GGI8"/>
<dbReference type="GO" id="GO:0005829">
    <property type="term" value="C:cytosol"/>
    <property type="evidence" value="ECO:0007669"/>
    <property type="project" value="TreeGrafter"/>
</dbReference>
<dbReference type="InterPro" id="IPR014752">
    <property type="entry name" value="Arrestin-like_C"/>
</dbReference>
<protein>
    <submittedName>
        <fullName evidence="3">10633_t:CDS:1</fullName>
    </submittedName>
</protein>
<keyword evidence="4" id="KW-1185">Reference proteome</keyword>
<dbReference type="Pfam" id="PF00339">
    <property type="entry name" value="Arrestin_N"/>
    <property type="match status" value="1"/>
</dbReference>
<accession>A0A9N9GGI8</accession>
<evidence type="ECO:0000313" key="4">
    <source>
        <dbReference type="Proteomes" id="UP000789342"/>
    </source>
</evidence>
<dbReference type="InterPro" id="IPR011022">
    <property type="entry name" value="Arrestin_C-like"/>
</dbReference>
<dbReference type="Proteomes" id="UP000789342">
    <property type="component" value="Unassembled WGS sequence"/>
</dbReference>
<dbReference type="Gene3D" id="2.60.40.640">
    <property type="match status" value="1"/>
</dbReference>
<comment type="caution">
    <text evidence="3">The sequence shown here is derived from an EMBL/GenBank/DDBJ whole genome shotgun (WGS) entry which is preliminary data.</text>
</comment>
<dbReference type="GO" id="GO:0031625">
    <property type="term" value="F:ubiquitin protein ligase binding"/>
    <property type="evidence" value="ECO:0007669"/>
    <property type="project" value="TreeGrafter"/>
</dbReference>
<evidence type="ECO:0000313" key="3">
    <source>
        <dbReference type="EMBL" id="CAG8608805.1"/>
    </source>
</evidence>
<dbReference type="InterPro" id="IPR050357">
    <property type="entry name" value="Arrestin_domain-protein"/>
</dbReference>
<reference evidence="3" key="1">
    <citation type="submission" date="2021-06" db="EMBL/GenBank/DDBJ databases">
        <authorList>
            <person name="Kallberg Y."/>
            <person name="Tangrot J."/>
            <person name="Rosling A."/>
        </authorList>
    </citation>
    <scope>NUCLEOTIDE SEQUENCE</scope>
    <source>
        <strain evidence="3">CL551</strain>
    </source>
</reference>